<evidence type="ECO:0000313" key="4">
    <source>
        <dbReference type="Proteomes" id="UP001057702"/>
    </source>
</evidence>
<dbReference type="Proteomes" id="UP001057702">
    <property type="component" value="Unassembled WGS sequence"/>
</dbReference>
<gene>
    <name evidence="3" type="ORF">NGB36_16280</name>
</gene>
<dbReference type="SUPFAM" id="SSF48239">
    <property type="entry name" value="Terpenoid cyclases/Protein prenyltransferases"/>
    <property type="match status" value="1"/>
</dbReference>
<keyword evidence="2" id="KW-0732">Signal</keyword>
<dbReference type="EMBL" id="JANFNG010000011">
    <property type="protein sequence ID" value="MCQ4082123.1"/>
    <property type="molecule type" value="Genomic_DNA"/>
</dbReference>
<evidence type="ECO:0000256" key="2">
    <source>
        <dbReference type="SAM" id="SignalP"/>
    </source>
</evidence>
<dbReference type="SUPFAM" id="SSF48208">
    <property type="entry name" value="Six-hairpin glycosidases"/>
    <property type="match status" value="1"/>
</dbReference>
<comment type="caution">
    <text evidence="3">The sequence shown here is derived from an EMBL/GenBank/DDBJ whole genome shotgun (WGS) entry which is preliminary data.</text>
</comment>
<accession>A0ABT1PWR8</accession>
<name>A0ABT1PWR8_9ACTN</name>
<keyword evidence="1" id="KW-0812">Transmembrane</keyword>
<keyword evidence="1" id="KW-1133">Transmembrane helix</keyword>
<keyword evidence="4" id="KW-1185">Reference proteome</keyword>
<dbReference type="RefSeq" id="WP_255921026.1">
    <property type="nucleotide sequence ID" value="NZ_JANFNG010000011.1"/>
</dbReference>
<feature type="signal peptide" evidence="2">
    <location>
        <begin position="1"/>
        <end position="27"/>
    </location>
</feature>
<keyword evidence="1" id="KW-0472">Membrane</keyword>
<feature type="transmembrane region" description="Helical" evidence="1">
    <location>
        <begin position="395"/>
        <end position="416"/>
    </location>
</feature>
<evidence type="ECO:0008006" key="5">
    <source>
        <dbReference type="Google" id="ProtNLM"/>
    </source>
</evidence>
<sequence length="426" mass="42661">MALRTAMTSTAAALAAAALTVTATAPAAASSSPSPATSSSDVPAALYGSSDPTYDGVWRQSTALLALRTAGVTPADEATAWLVDQQCANGAFPSYRASRTTPCDAQNEDVDSTALAVQALAALGGHTTAVRQAMDWLAEVQNTDGGWGYQPDQPSDANSTAVVIGALAAAGGDITQTTKGGKSPYNALLSFQLGCTATASQRGAFAYRPDSSGHLAANAKATADAAFAALGKGYVVTAPQSNTDPKPMDCSATAGSATAPLNPALAADAASAYLATALSAGGEHLSSAQPGSDQQTPDYGTTTDAVIALAADGHPVAAKKAYTWLTKNAGTWAKDNPAALGSLVLAARATGADPRDFAGADLVQQLENTGPRPRSAVSSDPAQVRRQSSAGGGTVWWVIGAGLVAGIGIGLAFSFMRGSGRRNGKK</sequence>
<reference evidence="3" key="1">
    <citation type="submission" date="2022-06" db="EMBL/GenBank/DDBJ databases">
        <title>Draft genome sequence of Streptomyces sp. RB6PN25 isolated from peat swamp forest in Thailand.</title>
        <authorList>
            <person name="Duangmal K."/>
            <person name="Klaysubun C."/>
        </authorList>
    </citation>
    <scope>NUCLEOTIDE SEQUENCE</scope>
    <source>
        <strain evidence="3">RB6PN25</strain>
    </source>
</reference>
<evidence type="ECO:0000313" key="3">
    <source>
        <dbReference type="EMBL" id="MCQ4082123.1"/>
    </source>
</evidence>
<protein>
    <recommendedName>
        <fullName evidence="5">Squalene cyclase C-terminal domain-containing protein</fullName>
    </recommendedName>
</protein>
<dbReference type="Gene3D" id="1.50.10.20">
    <property type="match status" value="1"/>
</dbReference>
<evidence type="ECO:0000256" key="1">
    <source>
        <dbReference type="SAM" id="Phobius"/>
    </source>
</evidence>
<dbReference type="InterPro" id="IPR008928">
    <property type="entry name" value="6-hairpin_glycosidase_sf"/>
</dbReference>
<proteinExistence type="predicted"/>
<dbReference type="InterPro" id="IPR008930">
    <property type="entry name" value="Terpenoid_cyclase/PrenylTrfase"/>
</dbReference>
<organism evidence="3 4">
    <name type="scientific">Streptomyces humicola</name>
    <dbReference type="NCBI Taxonomy" id="2953240"/>
    <lineage>
        <taxon>Bacteria</taxon>
        <taxon>Bacillati</taxon>
        <taxon>Actinomycetota</taxon>
        <taxon>Actinomycetes</taxon>
        <taxon>Kitasatosporales</taxon>
        <taxon>Streptomycetaceae</taxon>
        <taxon>Streptomyces</taxon>
    </lineage>
</organism>
<feature type="chain" id="PRO_5047096918" description="Squalene cyclase C-terminal domain-containing protein" evidence="2">
    <location>
        <begin position="28"/>
        <end position="426"/>
    </location>
</feature>